<dbReference type="GO" id="GO:0008270">
    <property type="term" value="F:zinc ion binding"/>
    <property type="evidence" value="ECO:0007669"/>
    <property type="project" value="InterPro"/>
</dbReference>
<reference evidence="2" key="1">
    <citation type="journal article" date="2011" name="Environ. Microbiol.">
        <title>Time-series analyses of Monterey Bay coastal microbial picoplankton using a 'genome proxy' microarray.</title>
        <authorList>
            <person name="Rich V.I."/>
            <person name="Pham V.D."/>
            <person name="Eppley J."/>
            <person name="Shi Y."/>
            <person name="DeLong E.F."/>
        </authorList>
    </citation>
    <scope>NUCLEOTIDE SEQUENCE</scope>
</reference>
<accession>E0XQP0</accession>
<dbReference type="GO" id="GO:0009253">
    <property type="term" value="P:peptidoglycan catabolic process"/>
    <property type="evidence" value="ECO:0007669"/>
    <property type="project" value="InterPro"/>
</dbReference>
<proteinExistence type="predicted"/>
<dbReference type="GO" id="GO:0008745">
    <property type="term" value="F:N-acetylmuramoyl-L-alanine amidase activity"/>
    <property type="evidence" value="ECO:0007669"/>
    <property type="project" value="InterPro"/>
</dbReference>
<evidence type="ECO:0000259" key="1">
    <source>
        <dbReference type="PROSITE" id="PS51782"/>
    </source>
</evidence>
<dbReference type="Gene3D" id="3.10.350.10">
    <property type="entry name" value="LysM domain"/>
    <property type="match status" value="2"/>
</dbReference>
<dbReference type="AlphaFoldDB" id="E0XQP0"/>
<dbReference type="SUPFAM" id="SSF55846">
    <property type="entry name" value="N-acetylmuramoyl-L-alanine amidase-like"/>
    <property type="match status" value="1"/>
</dbReference>
<dbReference type="Pfam" id="PF01476">
    <property type="entry name" value="LysM"/>
    <property type="match status" value="2"/>
</dbReference>
<dbReference type="GO" id="GO:0008932">
    <property type="term" value="F:lytic endotransglycosylase activity"/>
    <property type="evidence" value="ECO:0007669"/>
    <property type="project" value="TreeGrafter"/>
</dbReference>
<dbReference type="InterPro" id="IPR036505">
    <property type="entry name" value="Amidase/PGRP_sf"/>
</dbReference>
<dbReference type="Pfam" id="PF01510">
    <property type="entry name" value="Amidase_2"/>
    <property type="match status" value="1"/>
</dbReference>
<dbReference type="InterPro" id="IPR006619">
    <property type="entry name" value="PGRP_domain_met/bac"/>
</dbReference>
<dbReference type="PROSITE" id="PS51782">
    <property type="entry name" value="LYSM"/>
    <property type="match status" value="2"/>
</dbReference>
<sequence length="306" mass="33782">MHSTRRQFTRSVILASAGGILLPPSLWAQAITYKVKKGDTLGKIALRLNTSTSELKRANNLNSDLIQVGQKLTIPTSGNTNLAGYNPIAMSNYIVVKGDTLGKIAQRHAISIHELKAANNLSRDLILVGQNLRIPRSAVRQTALTEDLMAPVRARTAGIEVRREKWQRIVVHHSAIKYGNVEKYDAAHRLRGMQNGLAYHFLIGNGIDAGEGEIEIGPRWQKQQAGGHVKNHLINQTAIGICLIGNFEKTHPSKKQLAAFTQLMDWLQGVALGKKVHFAGHRELKGEQTVCPGKHFPLALMHARYD</sequence>
<name>E0XQP0_9BACT</name>
<dbReference type="SUPFAM" id="SSF54106">
    <property type="entry name" value="LysM domain"/>
    <property type="match status" value="2"/>
</dbReference>
<organism evidence="2">
    <name type="scientific">uncultured Verrucomicrobiales bacterium HF0010_05E02</name>
    <dbReference type="NCBI Taxonomy" id="710995"/>
    <lineage>
        <taxon>Bacteria</taxon>
        <taxon>Pseudomonadati</taxon>
        <taxon>Verrucomicrobiota</taxon>
        <taxon>Verrucomicrobiia</taxon>
        <taxon>Verrucomicrobiales</taxon>
        <taxon>environmental samples</taxon>
    </lineage>
</organism>
<dbReference type="InterPro" id="IPR018392">
    <property type="entry name" value="LysM"/>
</dbReference>
<protein>
    <submittedName>
        <fullName evidence="2">FOG: lysm repeat-protein</fullName>
    </submittedName>
</protein>
<dbReference type="CAZy" id="CBM50">
    <property type="family name" value="Carbohydrate-Binding Module Family 50"/>
</dbReference>
<evidence type="ECO:0000313" key="2">
    <source>
        <dbReference type="EMBL" id="ADI16731.1"/>
    </source>
</evidence>
<feature type="domain" description="LysM" evidence="1">
    <location>
        <begin position="31"/>
        <end position="74"/>
    </location>
</feature>
<dbReference type="PANTHER" id="PTHR33734">
    <property type="entry name" value="LYSM DOMAIN-CONTAINING GPI-ANCHORED PROTEIN 2"/>
    <property type="match status" value="1"/>
</dbReference>
<feature type="domain" description="LysM" evidence="1">
    <location>
        <begin position="91"/>
        <end position="134"/>
    </location>
</feature>
<dbReference type="Gene3D" id="3.40.80.10">
    <property type="entry name" value="Peptidoglycan recognition protein-like"/>
    <property type="match status" value="1"/>
</dbReference>
<dbReference type="InterPro" id="IPR002502">
    <property type="entry name" value="Amidase_domain"/>
</dbReference>
<dbReference type="SMART" id="SM00257">
    <property type="entry name" value="LysM"/>
    <property type="match status" value="2"/>
</dbReference>
<dbReference type="SMART" id="SM00701">
    <property type="entry name" value="PGRP"/>
    <property type="match status" value="1"/>
</dbReference>
<dbReference type="CDD" id="cd06583">
    <property type="entry name" value="PGRP"/>
    <property type="match status" value="1"/>
</dbReference>
<dbReference type="InterPro" id="IPR036779">
    <property type="entry name" value="LysM_dom_sf"/>
</dbReference>
<dbReference type="CDD" id="cd00118">
    <property type="entry name" value="LysM"/>
    <property type="match status" value="2"/>
</dbReference>
<dbReference type="PANTHER" id="PTHR33734:SF22">
    <property type="entry name" value="MEMBRANE-BOUND LYTIC MUREIN TRANSGLYCOSYLASE D"/>
    <property type="match status" value="1"/>
</dbReference>
<dbReference type="EMBL" id="GU474845">
    <property type="protein sequence ID" value="ADI16731.1"/>
    <property type="molecule type" value="Genomic_DNA"/>
</dbReference>